<evidence type="ECO:0000313" key="2">
    <source>
        <dbReference type="RefSeq" id="XP_008483470.1"/>
    </source>
</evidence>
<dbReference type="PaxDb" id="121845-A0A1S3DJZ1"/>
<evidence type="ECO:0000313" key="1">
    <source>
        <dbReference type="Proteomes" id="UP000079169"/>
    </source>
</evidence>
<dbReference type="Proteomes" id="UP000079169">
    <property type="component" value="Unplaced"/>
</dbReference>
<dbReference type="AlphaFoldDB" id="A0A1S3DJZ1"/>
<evidence type="ECO:0000313" key="3">
    <source>
        <dbReference type="RefSeq" id="XP_017304119.1"/>
    </source>
</evidence>
<organism evidence="1 2">
    <name type="scientific">Diaphorina citri</name>
    <name type="common">Asian citrus psyllid</name>
    <dbReference type="NCBI Taxonomy" id="121845"/>
    <lineage>
        <taxon>Eukaryota</taxon>
        <taxon>Metazoa</taxon>
        <taxon>Ecdysozoa</taxon>
        <taxon>Arthropoda</taxon>
        <taxon>Hexapoda</taxon>
        <taxon>Insecta</taxon>
        <taxon>Pterygota</taxon>
        <taxon>Neoptera</taxon>
        <taxon>Paraneoptera</taxon>
        <taxon>Hemiptera</taxon>
        <taxon>Sternorrhyncha</taxon>
        <taxon>Psylloidea</taxon>
        <taxon>Psyllidae</taxon>
        <taxon>Diaphorininae</taxon>
        <taxon>Diaphorina</taxon>
    </lineage>
</organism>
<dbReference type="PANTHER" id="PTHR36693">
    <property type="entry name" value="GH02722P"/>
    <property type="match status" value="1"/>
</dbReference>
<name>A0A1S3DJZ1_DIACI</name>
<dbReference type="KEGG" id="dci:103520148"/>
<reference evidence="2 3" key="1">
    <citation type="submission" date="2025-04" db="UniProtKB">
        <authorList>
            <consortium name="RefSeq"/>
        </authorList>
    </citation>
    <scope>IDENTIFICATION</scope>
</reference>
<dbReference type="InterPro" id="IPR032072">
    <property type="entry name" value="DUF4807"/>
</dbReference>
<dbReference type="RefSeq" id="XP_008483470.1">
    <property type="nucleotide sequence ID" value="XM_008485248.3"/>
</dbReference>
<dbReference type="GeneID" id="103520148"/>
<dbReference type="PANTHER" id="PTHR36693:SF1">
    <property type="entry name" value="GH02722P"/>
    <property type="match status" value="1"/>
</dbReference>
<keyword evidence="1" id="KW-1185">Reference proteome</keyword>
<dbReference type="RefSeq" id="XP_017304119.1">
    <property type="nucleotide sequence ID" value="XM_017448630.2"/>
</dbReference>
<sequence length="237" mass="27650">MLVICVVQVNGQEIDKFLITYQDLVPLDSRTELPVVLHDDTLKSTKYLQLSLDGYRFSCIKKILVMSPTYRRNVIEYFANLSKDSNWKINVKLIEPSQHVLDYKWANMIDSKVIERRELDNSFSWMSTLGGAYSALGDYIPNFAVIAGQISVRQLELAIRLGDTPVVIRCCLYYALSLIQQKKLHQARQVIQTQYNKAKQLPIDDTKLINICKGIWSRLQYEWELKKRKRKTDRQLM</sequence>
<gene>
    <name evidence="2 3" type="primary">LOC103520148</name>
</gene>
<dbReference type="STRING" id="121845.A0A1S3DJZ1"/>
<proteinExistence type="predicted"/>
<accession>A0A1S3DJZ1</accession>
<dbReference type="OMA" id="LENIMAW"/>
<dbReference type="Pfam" id="PF16065">
    <property type="entry name" value="DUF4807"/>
    <property type="match status" value="1"/>
</dbReference>
<dbReference type="OrthoDB" id="121932at2759"/>
<protein>
    <submittedName>
        <fullName evidence="2 3">Uncharacterized protein F58A4.6</fullName>
    </submittedName>
</protein>